<dbReference type="Pfam" id="PF25268">
    <property type="entry name" value="DUF7866"/>
    <property type="match status" value="1"/>
</dbReference>
<dbReference type="PANTHER" id="PTHR33786:SF5">
    <property type="entry name" value="EXPRESSED PROTEIN"/>
    <property type="match status" value="1"/>
</dbReference>
<name>A0AAP0JC50_9MAGN</name>
<feature type="domain" description="DUF7866" evidence="2">
    <location>
        <begin position="83"/>
        <end position="113"/>
    </location>
</feature>
<sequence>MGISNNNNKHLPLKSLLISLLMTLLVLGLTSSELDHDQVHGGSKQSKPIYDQDSLKPVWGFGDSTVEEVMKPDDGDEGTPVRCYSCRCCDKMGMCVDTNCCYGIKCHVPDKPPDMVNGMKAAPYELLIRKTSLWDELYLKLLILLVVKEADREEGRSSSNDGTNMTRHAMA</sequence>
<dbReference type="EMBL" id="JBBNAE010000004">
    <property type="protein sequence ID" value="KAK9130217.1"/>
    <property type="molecule type" value="Genomic_DNA"/>
</dbReference>
<feature type="signal peptide" evidence="1">
    <location>
        <begin position="1"/>
        <end position="32"/>
    </location>
</feature>
<dbReference type="Proteomes" id="UP001417504">
    <property type="component" value="Unassembled WGS sequence"/>
</dbReference>
<comment type="caution">
    <text evidence="3">The sequence shown here is derived from an EMBL/GenBank/DDBJ whole genome shotgun (WGS) entry which is preliminary data.</text>
</comment>
<organism evidence="3 4">
    <name type="scientific">Stephania japonica</name>
    <dbReference type="NCBI Taxonomy" id="461633"/>
    <lineage>
        <taxon>Eukaryota</taxon>
        <taxon>Viridiplantae</taxon>
        <taxon>Streptophyta</taxon>
        <taxon>Embryophyta</taxon>
        <taxon>Tracheophyta</taxon>
        <taxon>Spermatophyta</taxon>
        <taxon>Magnoliopsida</taxon>
        <taxon>Ranunculales</taxon>
        <taxon>Menispermaceae</taxon>
        <taxon>Menispermoideae</taxon>
        <taxon>Cissampelideae</taxon>
        <taxon>Stephania</taxon>
    </lineage>
</organism>
<dbReference type="InterPro" id="IPR057188">
    <property type="entry name" value="DUF7866"/>
</dbReference>
<evidence type="ECO:0000259" key="2">
    <source>
        <dbReference type="Pfam" id="PF25268"/>
    </source>
</evidence>
<feature type="chain" id="PRO_5043046717" description="DUF7866 domain-containing protein" evidence="1">
    <location>
        <begin position="33"/>
        <end position="171"/>
    </location>
</feature>
<evidence type="ECO:0000313" key="3">
    <source>
        <dbReference type="EMBL" id="KAK9130217.1"/>
    </source>
</evidence>
<proteinExistence type="predicted"/>
<gene>
    <name evidence="3" type="ORF">Sjap_010704</name>
</gene>
<dbReference type="PANTHER" id="PTHR33786">
    <property type="entry name" value="UBIQUITIN CARBOXYL-TERMINAL HYDROLASE"/>
    <property type="match status" value="1"/>
</dbReference>
<dbReference type="AlphaFoldDB" id="A0AAP0JC50"/>
<evidence type="ECO:0000313" key="4">
    <source>
        <dbReference type="Proteomes" id="UP001417504"/>
    </source>
</evidence>
<evidence type="ECO:0000256" key="1">
    <source>
        <dbReference type="SAM" id="SignalP"/>
    </source>
</evidence>
<accession>A0AAP0JC50</accession>
<reference evidence="3 4" key="1">
    <citation type="submission" date="2024-01" db="EMBL/GenBank/DDBJ databases">
        <title>Genome assemblies of Stephania.</title>
        <authorList>
            <person name="Yang L."/>
        </authorList>
    </citation>
    <scope>NUCLEOTIDE SEQUENCE [LARGE SCALE GENOMIC DNA]</scope>
    <source>
        <strain evidence="3">QJT</strain>
        <tissue evidence="3">Leaf</tissue>
    </source>
</reference>
<protein>
    <recommendedName>
        <fullName evidence="2">DUF7866 domain-containing protein</fullName>
    </recommendedName>
</protein>
<keyword evidence="4" id="KW-1185">Reference proteome</keyword>
<keyword evidence="1" id="KW-0732">Signal</keyword>